<accession>A0A4R2MEW1</accession>
<evidence type="ECO:0000313" key="3">
    <source>
        <dbReference type="Proteomes" id="UP000295106"/>
    </source>
</evidence>
<sequence>MTPPAAFAACVLLACAAAAAQAQEPDPAAFRVEASPEAPPPWGLGWQTTLELRDSRQPQTWADAAALEQVLDLRHEWQPARGLRLALSARAETRVMPAGRTGTGGALREAYASAEPAAGWFVDAGRVNLRQGVAQGWNPSDWLRAGGLGAAWQNPAAARENRLGAVMLRLQRSAAWGSAELAWLPDLAAGADTGLADWGLNLERGNDRQALFVRVAPALGETLTLDLGALARAGEHPAWSANLTALLSPRWLALLELQWQTLAGLAAPDRSARAARPRPRLAAGANVTLDSGAVLGLEWHHAADALDRGDWAAWRSAASVSAEGRQALGALRAGRAARLDPLVRDAFYLRLQWNDPWHDGRHDLAGHLRWNPADDSRWLQLEAAWHARPDWSLRLVLAGSRGRPYSEFGARAVRGVAALTSDWRF</sequence>
<dbReference type="OrthoDB" id="6495687at2"/>
<keyword evidence="1" id="KW-0732">Signal</keyword>
<comment type="caution">
    <text evidence="2">The sequence shown here is derived from an EMBL/GenBank/DDBJ whole genome shotgun (WGS) entry which is preliminary data.</text>
</comment>
<dbReference type="GeneID" id="99684524"/>
<gene>
    <name evidence="2" type="ORF">EV684_105210</name>
</gene>
<dbReference type="AlphaFoldDB" id="A0A4R2MEW1"/>
<protein>
    <submittedName>
        <fullName evidence="2">Uncharacterized protein</fullName>
    </submittedName>
</protein>
<dbReference type="RefSeq" id="WP_132646718.1">
    <property type="nucleotide sequence ID" value="NZ_CP181386.1"/>
</dbReference>
<feature type="signal peptide" evidence="1">
    <location>
        <begin position="1"/>
        <end position="22"/>
    </location>
</feature>
<organism evidence="2 3">
    <name type="scientific">Rubrivivax gelatinosus</name>
    <name type="common">Rhodocyclus gelatinosus</name>
    <name type="synonym">Rhodopseudomonas gelatinosa</name>
    <dbReference type="NCBI Taxonomy" id="28068"/>
    <lineage>
        <taxon>Bacteria</taxon>
        <taxon>Pseudomonadati</taxon>
        <taxon>Pseudomonadota</taxon>
        <taxon>Betaproteobacteria</taxon>
        <taxon>Burkholderiales</taxon>
        <taxon>Sphaerotilaceae</taxon>
        <taxon>Rubrivivax</taxon>
    </lineage>
</organism>
<evidence type="ECO:0000313" key="2">
    <source>
        <dbReference type="EMBL" id="TCP03044.1"/>
    </source>
</evidence>
<dbReference type="Proteomes" id="UP000295106">
    <property type="component" value="Unassembled WGS sequence"/>
</dbReference>
<dbReference type="EMBL" id="SLXD01000005">
    <property type="protein sequence ID" value="TCP03044.1"/>
    <property type="molecule type" value="Genomic_DNA"/>
</dbReference>
<name>A0A4R2MEW1_RUBGE</name>
<feature type="chain" id="PRO_5020303879" evidence="1">
    <location>
        <begin position="23"/>
        <end position="425"/>
    </location>
</feature>
<evidence type="ECO:0000256" key="1">
    <source>
        <dbReference type="SAM" id="SignalP"/>
    </source>
</evidence>
<reference evidence="2 3" key="1">
    <citation type="submission" date="2019-03" db="EMBL/GenBank/DDBJ databases">
        <title>Genomic Encyclopedia of Type Strains, Phase IV (KMG-IV): sequencing the most valuable type-strain genomes for metagenomic binning, comparative biology and taxonomic classification.</title>
        <authorList>
            <person name="Goeker M."/>
        </authorList>
    </citation>
    <scope>NUCLEOTIDE SEQUENCE [LARGE SCALE GENOMIC DNA]</scope>
    <source>
        <strain evidence="2 3">DSM 1709</strain>
    </source>
</reference>
<proteinExistence type="predicted"/>